<proteinExistence type="predicted"/>
<reference evidence="2" key="1">
    <citation type="journal article" date="2015" name="Int. J. Syst. Evol. Microbiol.">
        <title>Rhizobium oryzicola sp. nov., potential plant-growth-promoting endophytic bacteria isolated from rice roots.</title>
        <authorList>
            <person name="Zhang X.X."/>
            <person name="Gao J.S."/>
            <person name="Cao Y.H."/>
            <person name="Sheirdil R.A."/>
            <person name="Wang X.C."/>
            <person name="Zhang L."/>
        </authorList>
    </citation>
    <scope>NUCLEOTIDE SEQUENCE</scope>
    <source>
        <strain evidence="2">05753</strain>
    </source>
</reference>
<evidence type="ECO:0000313" key="2">
    <source>
        <dbReference type="EMBL" id="MDO1581452.1"/>
    </source>
</evidence>
<name>A0ABT8SUP0_9HYPH</name>
<evidence type="ECO:0008006" key="4">
    <source>
        <dbReference type="Google" id="ProtNLM"/>
    </source>
</evidence>
<keyword evidence="3" id="KW-1185">Reference proteome</keyword>
<feature type="compositionally biased region" description="Pro residues" evidence="1">
    <location>
        <begin position="43"/>
        <end position="53"/>
    </location>
</feature>
<protein>
    <recommendedName>
        <fullName evidence="4">Exopeptide</fullName>
    </recommendedName>
</protein>
<evidence type="ECO:0000313" key="3">
    <source>
        <dbReference type="Proteomes" id="UP001169006"/>
    </source>
</evidence>
<feature type="region of interest" description="Disordered" evidence="1">
    <location>
        <begin position="28"/>
        <end position="53"/>
    </location>
</feature>
<comment type="caution">
    <text evidence="2">The sequence shown here is derived from an EMBL/GenBank/DDBJ whole genome shotgun (WGS) entry which is preliminary data.</text>
</comment>
<gene>
    <name evidence="2" type="ORF">Q2T52_05020</name>
</gene>
<dbReference type="RefSeq" id="WP_302075559.1">
    <property type="nucleotide sequence ID" value="NZ_JAUKWQ010000001.1"/>
</dbReference>
<evidence type="ECO:0000256" key="1">
    <source>
        <dbReference type="SAM" id="MobiDB-lite"/>
    </source>
</evidence>
<dbReference type="Proteomes" id="UP001169006">
    <property type="component" value="Unassembled WGS sequence"/>
</dbReference>
<organism evidence="2 3">
    <name type="scientific">Rhizobium oryzicola</name>
    <dbReference type="NCBI Taxonomy" id="1232668"/>
    <lineage>
        <taxon>Bacteria</taxon>
        <taxon>Pseudomonadati</taxon>
        <taxon>Pseudomonadota</taxon>
        <taxon>Alphaproteobacteria</taxon>
        <taxon>Hyphomicrobiales</taxon>
        <taxon>Rhizobiaceae</taxon>
        <taxon>Rhizobium/Agrobacterium group</taxon>
        <taxon>Rhizobium</taxon>
    </lineage>
</organism>
<sequence length="53" mass="5953">MRITWFLLILALIAIVLSIPLIDRNHPMDSRSPQSLKSDNAPLLPPPPAQRQP</sequence>
<reference evidence="2" key="2">
    <citation type="submission" date="2023-07" db="EMBL/GenBank/DDBJ databases">
        <authorList>
            <person name="Sun H."/>
        </authorList>
    </citation>
    <scope>NUCLEOTIDE SEQUENCE</scope>
    <source>
        <strain evidence="2">05753</strain>
    </source>
</reference>
<accession>A0ABT8SUP0</accession>
<dbReference type="EMBL" id="JAUKWQ010000001">
    <property type="protein sequence ID" value="MDO1581452.1"/>
    <property type="molecule type" value="Genomic_DNA"/>
</dbReference>